<dbReference type="AlphaFoldDB" id="A0A6L6Y336"/>
<evidence type="ECO:0000313" key="2">
    <source>
        <dbReference type="EMBL" id="MVQ52005.1"/>
    </source>
</evidence>
<feature type="transmembrane region" description="Helical" evidence="1">
    <location>
        <begin position="157"/>
        <end position="180"/>
    </location>
</feature>
<feature type="transmembrane region" description="Helical" evidence="1">
    <location>
        <begin position="333"/>
        <end position="354"/>
    </location>
</feature>
<feature type="transmembrane region" description="Helical" evidence="1">
    <location>
        <begin position="77"/>
        <end position="97"/>
    </location>
</feature>
<feature type="transmembrane region" description="Helical" evidence="1">
    <location>
        <begin position="426"/>
        <end position="444"/>
    </location>
</feature>
<proteinExistence type="predicted"/>
<organism evidence="2 3">
    <name type="scientific">Nocardioides agri</name>
    <dbReference type="NCBI Taxonomy" id="2682843"/>
    <lineage>
        <taxon>Bacteria</taxon>
        <taxon>Bacillati</taxon>
        <taxon>Actinomycetota</taxon>
        <taxon>Actinomycetes</taxon>
        <taxon>Propionibacteriales</taxon>
        <taxon>Nocardioidaceae</taxon>
        <taxon>Nocardioides</taxon>
    </lineage>
</organism>
<feature type="transmembrane region" description="Helical" evidence="1">
    <location>
        <begin position="127"/>
        <end position="151"/>
    </location>
</feature>
<keyword evidence="1" id="KW-0472">Membrane</keyword>
<protein>
    <submittedName>
        <fullName evidence="2">ABC transporter permease</fullName>
    </submittedName>
</protein>
<feature type="transmembrane region" description="Helical" evidence="1">
    <location>
        <begin position="387"/>
        <end position="414"/>
    </location>
</feature>
<sequence>MTGWPAFLRLFLRRDRWMLLWWGLGTMLLYVSQAVSVDDLYATQAEFDRAAASMESNAAFIAMAGPARALNTTGGQVFWQASAFGAIVAGLMSMFLIGRHTRAEEEAGRDELLRATAVGRLAPTTAALLNALLANVLLGVLVAGSLVLYGLASADSVATGVGLTLCGWFFTGTALVAAQLVASTRAAYGLAGVVIAASYVLRALGDVGNGVASWLSPIGWYQAMHPFSGLRWWPALLLLVGTLVVVLVARWLFDRRDYGAGVFGARPGPARAPASLTGGLGLAWRLQRAPLVSWTAGMFVLGAVYGSMGRDVQDLIGDSEASQEMFLQGGDDIVQGFYATSMVMLALIVCGFAISSTLRPRSEEDEGRLEVVLATAVPRSRWLAAHVAITVAGTALALLGAGVGLGLAFSLVTGTSDEFWDLSVPLLQYAPAVLVLSGVARLLYGVSPRAMAAAWLPLVLASVVMLFGDLLSIPQWIQDLSPFEHLALVPAQSVDWAAVLGVAAVAALLSVAGQLAFRRRDVH</sequence>
<comment type="caution">
    <text evidence="2">The sequence shown here is derived from an EMBL/GenBank/DDBJ whole genome shotgun (WGS) entry which is preliminary data.</text>
</comment>
<dbReference type="Proteomes" id="UP000473525">
    <property type="component" value="Unassembled WGS sequence"/>
</dbReference>
<dbReference type="EMBL" id="WSEK01000005">
    <property type="protein sequence ID" value="MVQ52005.1"/>
    <property type="molecule type" value="Genomic_DNA"/>
</dbReference>
<keyword evidence="1" id="KW-0812">Transmembrane</keyword>
<feature type="transmembrane region" description="Helical" evidence="1">
    <location>
        <begin position="291"/>
        <end position="308"/>
    </location>
</feature>
<keyword evidence="1" id="KW-1133">Transmembrane helix</keyword>
<reference evidence="2 3" key="1">
    <citation type="submission" date="2019-12" db="EMBL/GenBank/DDBJ databases">
        <authorList>
            <person name="Huq M.A."/>
        </authorList>
    </citation>
    <scope>NUCLEOTIDE SEQUENCE [LARGE SCALE GENOMIC DNA]</scope>
    <source>
        <strain evidence="2 3">MAH-18</strain>
    </source>
</reference>
<gene>
    <name evidence="2" type="ORF">GON03_22725</name>
</gene>
<feature type="transmembrane region" description="Helical" evidence="1">
    <location>
        <begin position="187"/>
        <end position="205"/>
    </location>
</feature>
<evidence type="ECO:0000256" key="1">
    <source>
        <dbReference type="SAM" id="Phobius"/>
    </source>
</evidence>
<feature type="transmembrane region" description="Helical" evidence="1">
    <location>
        <begin position="456"/>
        <end position="477"/>
    </location>
</feature>
<dbReference type="RefSeq" id="WP_157347076.1">
    <property type="nucleotide sequence ID" value="NZ_WSEK01000005.1"/>
</dbReference>
<accession>A0A6L6Y336</accession>
<keyword evidence="3" id="KW-1185">Reference proteome</keyword>
<evidence type="ECO:0000313" key="3">
    <source>
        <dbReference type="Proteomes" id="UP000473525"/>
    </source>
</evidence>
<feature type="transmembrane region" description="Helical" evidence="1">
    <location>
        <begin position="497"/>
        <end position="517"/>
    </location>
</feature>
<name>A0A6L6Y336_9ACTN</name>
<feature type="transmembrane region" description="Helical" evidence="1">
    <location>
        <begin position="232"/>
        <end position="253"/>
    </location>
</feature>